<feature type="compositionally biased region" description="Polar residues" evidence="1">
    <location>
        <begin position="453"/>
        <end position="465"/>
    </location>
</feature>
<gene>
    <name evidence="2" type="ORF">CONPUDRAFT_150916</name>
</gene>
<accession>A0A5M3MXX5</accession>
<feature type="compositionally biased region" description="Acidic residues" evidence="1">
    <location>
        <begin position="380"/>
        <end position="448"/>
    </location>
</feature>
<feature type="region of interest" description="Disordered" evidence="1">
    <location>
        <begin position="364"/>
        <end position="493"/>
    </location>
</feature>
<feature type="compositionally biased region" description="Basic and acidic residues" evidence="1">
    <location>
        <begin position="275"/>
        <end position="290"/>
    </location>
</feature>
<evidence type="ECO:0000313" key="3">
    <source>
        <dbReference type="Proteomes" id="UP000053558"/>
    </source>
</evidence>
<dbReference type="EMBL" id="JH711575">
    <property type="protein sequence ID" value="EIW83867.1"/>
    <property type="molecule type" value="Genomic_DNA"/>
</dbReference>
<feature type="compositionally biased region" description="Polar residues" evidence="1">
    <location>
        <begin position="476"/>
        <end position="490"/>
    </location>
</feature>
<feature type="compositionally biased region" description="Low complexity" evidence="1">
    <location>
        <begin position="208"/>
        <end position="230"/>
    </location>
</feature>
<sequence>MSSQNKHAPAVPPSDRMLRVRTTKPASPIPSDATKAASAPRKRLSKAEHDAQKDADEARAALGIRRLAIVENEEQQRQKAASKPKVMPKKAPVSVKKVSSVQADVKASKPTSSKSAPPSSAAKKGSPAAVPETRVTRKERAVTRKEVGNLCQDLDVVGTSDVSATLNASGQQLATKGKAGDATDAPPPTRVQFLKQVVKWSKGVAQDSQSTSTSTSISTSFTGQKSSSSGATSVRTNISKPAPAPKPKPKPKLAKKALVNPNQEQEDVSSGVGVHTEDDVNDVAREREAIAKAVDQPLVSIAFPEPAPEPQSLKRKASTLDVVEDSEPNTTSGLDEAFWDSLGCTGEYFHEAQVVYSPTFTGPAYLADVDQEGGEGREDNEVEEWDPEAGEEMEDIEEGEGGGEEEAGAEEEAEEGEAEEEDVDSQMAEVDAEGIDNDAAPGEEEGEAPADRTTAQMNAAVSASSERVIKRRRTTAPANTDQNAQESGNSTKRRVWVLSDLPPGARDKQRWGNEFLPTIVDHVGGKDAAWNIPDADLMDAIVKAWRVVYSKPLPRTETINGAVFGLTKKKLNEWRSAFGSTAIAALVAALAQQGKWTYDLQKDFVNEQLQGEQFLNDSKTSEGKPCGMLKGEFFQLVFASHQIAIQGRAHVPDFIPTRTDVQGNPLHTPFAASVLSAAACYRALMLIRDASFGDITNALGAIDKGVTMTVSGVVRAKKAFDTVKKKEKAELAKKTHEGEEKAKDGDGDDVEEERDEEPEEPEESGDADSEASSILPFSKDHNEESTFNYSFLINRCPNERIVEALAMATKYTAPPAGSRTRLPSVSPRTSSLSLTSARTVISFFNLFLRRCWRARLFFVLGALYRLVLSFSLSSRNRTACAPVSVTHITT</sequence>
<feature type="compositionally biased region" description="Basic and acidic residues" evidence="1">
    <location>
        <begin position="134"/>
        <end position="147"/>
    </location>
</feature>
<evidence type="ECO:0000256" key="1">
    <source>
        <dbReference type="SAM" id="MobiDB-lite"/>
    </source>
</evidence>
<feature type="compositionally biased region" description="Low complexity" evidence="1">
    <location>
        <begin position="89"/>
        <end position="131"/>
    </location>
</feature>
<feature type="region of interest" description="Disordered" evidence="1">
    <location>
        <begin position="1"/>
        <end position="154"/>
    </location>
</feature>
<name>A0A5M3MXX5_CONPW</name>
<feature type="region of interest" description="Disordered" evidence="1">
    <location>
        <begin position="172"/>
        <end position="191"/>
    </location>
</feature>
<organism evidence="2 3">
    <name type="scientific">Coniophora puteana (strain RWD-64-598)</name>
    <name type="common">Brown rot fungus</name>
    <dbReference type="NCBI Taxonomy" id="741705"/>
    <lineage>
        <taxon>Eukaryota</taxon>
        <taxon>Fungi</taxon>
        <taxon>Dikarya</taxon>
        <taxon>Basidiomycota</taxon>
        <taxon>Agaricomycotina</taxon>
        <taxon>Agaricomycetes</taxon>
        <taxon>Agaricomycetidae</taxon>
        <taxon>Boletales</taxon>
        <taxon>Coniophorineae</taxon>
        <taxon>Coniophoraceae</taxon>
        <taxon>Coniophora</taxon>
    </lineage>
</organism>
<dbReference type="AlphaFoldDB" id="A0A5M3MXX5"/>
<comment type="caution">
    <text evidence="2">The sequence shown here is derived from an EMBL/GenBank/DDBJ whole genome shotgun (WGS) entry which is preliminary data.</text>
</comment>
<feature type="compositionally biased region" description="Basic and acidic residues" evidence="1">
    <location>
        <begin position="45"/>
        <end position="59"/>
    </location>
</feature>
<dbReference type="Proteomes" id="UP000053558">
    <property type="component" value="Unassembled WGS sequence"/>
</dbReference>
<dbReference type="RefSeq" id="XP_007765730.1">
    <property type="nucleotide sequence ID" value="XM_007767540.1"/>
</dbReference>
<protein>
    <submittedName>
        <fullName evidence="2">Uncharacterized protein</fullName>
    </submittedName>
</protein>
<proteinExistence type="predicted"/>
<keyword evidence="3" id="KW-1185">Reference proteome</keyword>
<evidence type="ECO:0000313" key="2">
    <source>
        <dbReference type="EMBL" id="EIW83867.1"/>
    </source>
</evidence>
<feature type="compositionally biased region" description="Low complexity" evidence="1">
    <location>
        <begin position="60"/>
        <end position="69"/>
    </location>
</feature>
<dbReference type="KEGG" id="cput:CONPUDRAFT_150916"/>
<dbReference type="OrthoDB" id="2680458at2759"/>
<feature type="region of interest" description="Disordered" evidence="1">
    <location>
        <begin position="200"/>
        <end position="335"/>
    </location>
</feature>
<reference evidence="3" key="1">
    <citation type="journal article" date="2012" name="Science">
        <title>The Paleozoic origin of enzymatic lignin decomposition reconstructed from 31 fungal genomes.</title>
        <authorList>
            <person name="Floudas D."/>
            <person name="Binder M."/>
            <person name="Riley R."/>
            <person name="Barry K."/>
            <person name="Blanchette R.A."/>
            <person name="Henrissat B."/>
            <person name="Martinez A.T."/>
            <person name="Otillar R."/>
            <person name="Spatafora J.W."/>
            <person name="Yadav J.S."/>
            <person name="Aerts A."/>
            <person name="Benoit I."/>
            <person name="Boyd A."/>
            <person name="Carlson A."/>
            <person name="Copeland A."/>
            <person name="Coutinho P.M."/>
            <person name="de Vries R.P."/>
            <person name="Ferreira P."/>
            <person name="Findley K."/>
            <person name="Foster B."/>
            <person name="Gaskell J."/>
            <person name="Glotzer D."/>
            <person name="Gorecki P."/>
            <person name="Heitman J."/>
            <person name="Hesse C."/>
            <person name="Hori C."/>
            <person name="Igarashi K."/>
            <person name="Jurgens J.A."/>
            <person name="Kallen N."/>
            <person name="Kersten P."/>
            <person name="Kohler A."/>
            <person name="Kuees U."/>
            <person name="Kumar T.K.A."/>
            <person name="Kuo A."/>
            <person name="LaButti K."/>
            <person name="Larrondo L.F."/>
            <person name="Lindquist E."/>
            <person name="Ling A."/>
            <person name="Lombard V."/>
            <person name="Lucas S."/>
            <person name="Lundell T."/>
            <person name="Martin R."/>
            <person name="McLaughlin D.J."/>
            <person name="Morgenstern I."/>
            <person name="Morin E."/>
            <person name="Murat C."/>
            <person name="Nagy L.G."/>
            <person name="Nolan M."/>
            <person name="Ohm R.A."/>
            <person name="Patyshakuliyeva A."/>
            <person name="Rokas A."/>
            <person name="Ruiz-Duenas F.J."/>
            <person name="Sabat G."/>
            <person name="Salamov A."/>
            <person name="Samejima M."/>
            <person name="Schmutz J."/>
            <person name="Slot J.C."/>
            <person name="St John F."/>
            <person name="Stenlid J."/>
            <person name="Sun H."/>
            <person name="Sun S."/>
            <person name="Syed K."/>
            <person name="Tsang A."/>
            <person name="Wiebenga A."/>
            <person name="Young D."/>
            <person name="Pisabarro A."/>
            <person name="Eastwood D.C."/>
            <person name="Martin F."/>
            <person name="Cullen D."/>
            <person name="Grigoriev I.V."/>
            <person name="Hibbett D.S."/>
        </authorList>
    </citation>
    <scope>NUCLEOTIDE SEQUENCE [LARGE SCALE GENOMIC DNA]</scope>
    <source>
        <strain evidence="3">RWD-64-598 SS2</strain>
    </source>
</reference>
<feature type="compositionally biased region" description="Basic and acidic residues" evidence="1">
    <location>
        <begin position="726"/>
        <end position="745"/>
    </location>
</feature>
<dbReference type="GeneID" id="19202778"/>
<feature type="compositionally biased region" description="Acidic residues" evidence="1">
    <location>
        <begin position="746"/>
        <end position="769"/>
    </location>
</feature>
<feature type="region of interest" description="Disordered" evidence="1">
    <location>
        <begin position="726"/>
        <end position="773"/>
    </location>
</feature>